<protein>
    <submittedName>
        <fullName evidence="2">Uncharacterized protein</fullName>
    </submittedName>
</protein>
<evidence type="ECO:0000313" key="1">
    <source>
        <dbReference type="Proteomes" id="UP000887565"/>
    </source>
</evidence>
<accession>A0A915LAF9</accession>
<reference evidence="2" key="1">
    <citation type="submission" date="2022-11" db="UniProtKB">
        <authorList>
            <consortium name="WormBaseParasite"/>
        </authorList>
    </citation>
    <scope>IDENTIFICATION</scope>
</reference>
<dbReference type="Proteomes" id="UP000887565">
    <property type="component" value="Unplaced"/>
</dbReference>
<dbReference type="AlphaFoldDB" id="A0A915LAF9"/>
<keyword evidence="1" id="KW-1185">Reference proteome</keyword>
<name>A0A915LAF9_ROMCU</name>
<proteinExistence type="predicted"/>
<dbReference type="WBParaSite" id="nRc.2.0.1.t47827-RA">
    <property type="protein sequence ID" value="nRc.2.0.1.t47827-RA"/>
    <property type="gene ID" value="nRc.2.0.1.g47827"/>
</dbReference>
<evidence type="ECO:0000313" key="2">
    <source>
        <dbReference type="WBParaSite" id="nRc.2.0.1.t47827-RA"/>
    </source>
</evidence>
<organism evidence="1 2">
    <name type="scientific">Romanomermis culicivorax</name>
    <name type="common">Nematode worm</name>
    <dbReference type="NCBI Taxonomy" id="13658"/>
    <lineage>
        <taxon>Eukaryota</taxon>
        <taxon>Metazoa</taxon>
        <taxon>Ecdysozoa</taxon>
        <taxon>Nematoda</taxon>
        <taxon>Enoplea</taxon>
        <taxon>Dorylaimia</taxon>
        <taxon>Mermithida</taxon>
        <taxon>Mermithoidea</taxon>
        <taxon>Mermithidae</taxon>
        <taxon>Romanomermis</taxon>
    </lineage>
</organism>
<sequence>MMMAAPMSEALARRPVPRLRRVIKKISSTKNIGKVLPVGVPY</sequence>